<dbReference type="OMA" id="RSTLPTW"/>
<evidence type="ECO:0000259" key="1">
    <source>
        <dbReference type="Pfam" id="PF03457"/>
    </source>
</evidence>
<dbReference type="PANTHER" id="PTHR33418:SF1">
    <property type="entry name" value="HELICASE-ASSOCIATED DOMAIN-CONTAINING PROTEIN"/>
    <property type="match status" value="1"/>
</dbReference>
<reference evidence="2 3" key="1">
    <citation type="journal article" date="2004" name="Science">
        <title>The genome of the diatom Thalassiosira pseudonana: ecology, evolution, and metabolism.</title>
        <authorList>
            <person name="Armbrust E.V."/>
            <person name="Berges J.A."/>
            <person name="Bowler C."/>
            <person name="Green B.R."/>
            <person name="Martinez D."/>
            <person name="Putnam N.H."/>
            <person name="Zhou S."/>
            <person name="Allen A.E."/>
            <person name="Apt K.E."/>
            <person name="Bechner M."/>
            <person name="Brzezinski M.A."/>
            <person name="Chaal B.K."/>
            <person name="Chiovitti A."/>
            <person name="Davis A.K."/>
            <person name="Demarest M.S."/>
            <person name="Detter J.C."/>
            <person name="Glavina T."/>
            <person name="Goodstein D."/>
            <person name="Hadi M.Z."/>
            <person name="Hellsten U."/>
            <person name="Hildebrand M."/>
            <person name="Jenkins B.D."/>
            <person name="Jurka J."/>
            <person name="Kapitonov V.V."/>
            <person name="Kroger N."/>
            <person name="Lau W.W."/>
            <person name="Lane T.W."/>
            <person name="Larimer F.W."/>
            <person name="Lippmeier J.C."/>
            <person name="Lucas S."/>
            <person name="Medina M."/>
            <person name="Montsant A."/>
            <person name="Obornik M."/>
            <person name="Parker M.S."/>
            <person name="Palenik B."/>
            <person name="Pazour G.J."/>
            <person name="Richardson P.M."/>
            <person name="Rynearson T.A."/>
            <person name="Saito M.A."/>
            <person name="Schwartz D.C."/>
            <person name="Thamatrakoln K."/>
            <person name="Valentin K."/>
            <person name="Vardi A."/>
            <person name="Wilkerson F.P."/>
            <person name="Rokhsar D.S."/>
        </authorList>
    </citation>
    <scope>NUCLEOTIDE SEQUENCE [LARGE SCALE GENOMIC DNA]</scope>
    <source>
        <strain evidence="2 3">CCMP1335</strain>
    </source>
</reference>
<dbReference type="PANTHER" id="PTHR33418">
    <property type="entry name" value="HELICASE-ASSOCIATED"/>
    <property type="match status" value="1"/>
</dbReference>
<dbReference type="EMBL" id="DS999419">
    <property type="protein sequence ID" value="EED86624.1"/>
    <property type="molecule type" value="Genomic_DNA"/>
</dbReference>
<name>B8LCZ6_THAPS</name>
<dbReference type="AlphaFoldDB" id="B8LCZ6"/>
<protein>
    <recommendedName>
        <fullName evidence="1">Helicase-associated domain-containing protein</fullName>
    </recommendedName>
</protein>
<organism evidence="2 3">
    <name type="scientific">Thalassiosira pseudonana</name>
    <name type="common">Marine diatom</name>
    <name type="synonym">Cyclotella nana</name>
    <dbReference type="NCBI Taxonomy" id="35128"/>
    <lineage>
        <taxon>Eukaryota</taxon>
        <taxon>Sar</taxon>
        <taxon>Stramenopiles</taxon>
        <taxon>Ochrophyta</taxon>
        <taxon>Bacillariophyta</taxon>
        <taxon>Coscinodiscophyceae</taxon>
        <taxon>Thalassiosirophycidae</taxon>
        <taxon>Thalassiosirales</taxon>
        <taxon>Thalassiosiraceae</taxon>
        <taxon>Thalassiosira</taxon>
    </lineage>
</organism>
<dbReference type="Gene3D" id="6.10.140.530">
    <property type="match status" value="3"/>
</dbReference>
<dbReference type="RefSeq" id="XP_002296896.1">
    <property type="nucleotide sequence ID" value="XM_002296860.1"/>
</dbReference>
<dbReference type="eggNOG" id="ENOG502S8XU">
    <property type="taxonomic scope" value="Eukaryota"/>
</dbReference>
<gene>
    <name evidence="2" type="ORF">THAPSDRAFT_38240</name>
</gene>
<dbReference type="Pfam" id="PF03457">
    <property type="entry name" value="HA"/>
    <property type="match status" value="3"/>
</dbReference>
<dbReference type="InterPro" id="IPR005114">
    <property type="entry name" value="Helicase_assoc"/>
</dbReference>
<feature type="domain" description="Helicase-associated" evidence="1">
    <location>
        <begin position="78"/>
        <end position="148"/>
    </location>
</feature>
<feature type="domain" description="Helicase-associated" evidence="1">
    <location>
        <begin position="16"/>
        <end position="72"/>
    </location>
</feature>
<proteinExistence type="predicted"/>
<evidence type="ECO:0000313" key="2">
    <source>
        <dbReference type="EMBL" id="EED86624.1"/>
    </source>
</evidence>
<feature type="domain" description="Helicase-associated" evidence="1">
    <location>
        <begin position="156"/>
        <end position="188"/>
    </location>
</feature>
<evidence type="ECO:0000313" key="3">
    <source>
        <dbReference type="Proteomes" id="UP000001449"/>
    </source>
</evidence>
<feature type="non-terminal residue" evidence="2">
    <location>
        <position position="189"/>
    </location>
</feature>
<dbReference type="PaxDb" id="35128-Thaps38240"/>
<accession>B8LCZ6</accession>
<dbReference type="HOGENOM" id="CLU_120782_0_0_1"/>
<reference evidence="2 3" key="2">
    <citation type="journal article" date="2008" name="Nature">
        <title>The Phaeodactylum genome reveals the evolutionary history of diatom genomes.</title>
        <authorList>
            <person name="Bowler C."/>
            <person name="Allen A.E."/>
            <person name="Badger J.H."/>
            <person name="Grimwood J."/>
            <person name="Jabbari K."/>
            <person name="Kuo A."/>
            <person name="Maheswari U."/>
            <person name="Martens C."/>
            <person name="Maumus F."/>
            <person name="Otillar R.P."/>
            <person name="Rayko E."/>
            <person name="Salamov A."/>
            <person name="Vandepoele K."/>
            <person name="Beszteri B."/>
            <person name="Gruber A."/>
            <person name="Heijde M."/>
            <person name="Katinka M."/>
            <person name="Mock T."/>
            <person name="Valentin K."/>
            <person name="Verret F."/>
            <person name="Berges J.A."/>
            <person name="Brownlee C."/>
            <person name="Cadoret J.P."/>
            <person name="Chiovitti A."/>
            <person name="Choi C.J."/>
            <person name="Coesel S."/>
            <person name="De Martino A."/>
            <person name="Detter J.C."/>
            <person name="Durkin C."/>
            <person name="Falciatore A."/>
            <person name="Fournet J."/>
            <person name="Haruta M."/>
            <person name="Huysman M.J."/>
            <person name="Jenkins B.D."/>
            <person name="Jiroutova K."/>
            <person name="Jorgensen R.E."/>
            <person name="Joubert Y."/>
            <person name="Kaplan A."/>
            <person name="Kroger N."/>
            <person name="Kroth P.G."/>
            <person name="La Roche J."/>
            <person name="Lindquist E."/>
            <person name="Lommer M."/>
            <person name="Martin-Jezequel V."/>
            <person name="Lopez P.J."/>
            <person name="Lucas S."/>
            <person name="Mangogna M."/>
            <person name="McGinnis K."/>
            <person name="Medlin L.K."/>
            <person name="Montsant A."/>
            <person name="Oudot-Le Secq M.P."/>
            <person name="Napoli C."/>
            <person name="Obornik M."/>
            <person name="Parker M.S."/>
            <person name="Petit J.L."/>
            <person name="Porcel B.M."/>
            <person name="Poulsen N."/>
            <person name="Robison M."/>
            <person name="Rychlewski L."/>
            <person name="Rynearson T.A."/>
            <person name="Schmutz J."/>
            <person name="Shapiro H."/>
            <person name="Siaut M."/>
            <person name="Stanley M."/>
            <person name="Sussman M.R."/>
            <person name="Taylor A.R."/>
            <person name="Vardi A."/>
            <person name="von Dassow P."/>
            <person name="Vyverman W."/>
            <person name="Willis A."/>
            <person name="Wyrwicz L.S."/>
            <person name="Rokhsar D.S."/>
            <person name="Weissenbach J."/>
            <person name="Armbrust E.V."/>
            <person name="Green B.R."/>
            <person name="Van de Peer Y."/>
            <person name="Grigoriev I.V."/>
        </authorList>
    </citation>
    <scope>NUCLEOTIDE SEQUENCE [LARGE SCALE GENOMIC DNA]</scope>
    <source>
        <strain evidence="2 3">CCMP1335</strain>
    </source>
</reference>
<dbReference type="Proteomes" id="UP000001449">
    <property type="component" value="Unassembled WGS sequence"/>
</dbReference>
<dbReference type="InParanoid" id="B8LCZ6"/>
<dbReference type="KEGG" id="tps:THAPSDRAFT_38240"/>
<keyword evidence="3" id="KW-1185">Reference proteome</keyword>
<sequence length="189" mass="22154">MGNADGSNDNAPKWRKKSWDDRYDELQAYVNAHGDANVPLKYGSLGGWVQHQRLARSKLSAEQQDRLNDLNFVWNARSQQWYEMYNELKDFITKHGHSHIPSSKEFKSLQAWCGAQRQQYRIKYDEDSDKTSSPLSNERESLLSDIGFDWDTKHSSIWRQRIDELKRYERKHGHCNVPHSEGALGAWLM</sequence>
<dbReference type="GeneID" id="7442629"/>